<proteinExistence type="predicted"/>
<dbReference type="OrthoDB" id="7210901at2"/>
<gene>
    <name evidence="2" type="ORF">F0Q34_18035</name>
</gene>
<reference evidence="2 3" key="1">
    <citation type="journal article" date="2015" name="Int. J. Syst. Evol. Microbiol.">
        <title>Roseomonas oryzae sp. nov., isolated from paddy rhizosphere soil.</title>
        <authorList>
            <person name="Ramaprasad E.V."/>
            <person name="Sasikala Ch."/>
            <person name="Ramana Ch.V."/>
        </authorList>
    </citation>
    <scope>NUCLEOTIDE SEQUENCE [LARGE SCALE GENOMIC DNA]</scope>
    <source>
        <strain evidence="2 3">KCTC 42542</strain>
    </source>
</reference>
<evidence type="ECO:0000256" key="1">
    <source>
        <dbReference type="SAM" id="MobiDB-lite"/>
    </source>
</evidence>
<feature type="compositionally biased region" description="Polar residues" evidence="1">
    <location>
        <begin position="157"/>
        <end position="172"/>
    </location>
</feature>
<dbReference type="RefSeq" id="WP_149813649.1">
    <property type="nucleotide sequence ID" value="NZ_VUKA01000015.1"/>
</dbReference>
<protein>
    <submittedName>
        <fullName evidence="2">Uncharacterized protein</fullName>
    </submittedName>
</protein>
<name>A0A5B2TDB4_9PROT</name>
<evidence type="ECO:0000313" key="3">
    <source>
        <dbReference type="Proteomes" id="UP000322110"/>
    </source>
</evidence>
<dbReference type="EMBL" id="VUKA01000015">
    <property type="protein sequence ID" value="KAA2211780.1"/>
    <property type="molecule type" value="Genomic_DNA"/>
</dbReference>
<evidence type="ECO:0000313" key="2">
    <source>
        <dbReference type="EMBL" id="KAA2211780.1"/>
    </source>
</evidence>
<feature type="region of interest" description="Disordered" evidence="1">
    <location>
        <begin position="97"/>
        <end position="172"/>
    </location>
</feature>
<feature type="region of interest" description="Disordered" evidence="1">
    <location>
        <begin position="49"/>
        <end position="80"/>
    </location>
</feature>
<organism evidence="2 3">
    <name type="scientific">Teichococcus oryzae</name>
    <dbReference type="NCBI Taxonomy" id="1608942"/>
    <lineage>
        <taxon>Bacteria</taxon>
        <taxon>Pseudomonadati</taxon>
        <taxon>Pseudomonadota</taxon>
        <taxon>Alphaproteobacteria</taxon>
        <taxon>Acetobacterales</taxon>
        <taxon>Roseomonadaceae</taxon>
        <taxon>Roseomonas</taxon>
    </lineage>
</organism>
<keyword evidence="3" id="KW-1185">Reference proteome</keyword>
<comment type="caution">
    <text evidence="2">The sequence shown here is derived from an EMBL/GenBank/DDBJ whole genome shotgun (WGS) entry which is preliminary data.</text>
</comment>
<dbReference type="Proteomes" id="UP000322110">
    <property type="component" value="Unassembled WGS sequence"/>
</dbReference>
<accession>A0A5B2TDB4</accession>
<feature type="compositionally biased region" description="Basic and acidic residues" evidence="1">
    <location>
        <begin position="97"/>
        <end position="114"/>
    </location>
</feature>
<sequence>MSHPIALERRILTGAELAAVERSRYPVICGLPREELIAVARSLRGFRDKARDISRSRRRENRGKAEPRGANPAPDSTGLMEKKQVFASALKRVNREIARQEDAARRGRQGEAARRALAMKQANRVRHHPSAGRTAHQGMRVIDSGVAGGTIDPRQIGSVSQQNRNFQAGSDA</sequence>
<dbReference type="AlphaFoldDB" id="A0A5B2TDB4"/>